<dbReference type="Proteomes" id="UP000187429">
    <property type="component" value="Unassembled WGS sequence"/>
</dbReference>
<keyword evidence="3" id="KW-1185">Reference proteome</keyword>
<evidence type="ECO:0000313" key="2">
    <source>
        <dbReference type="EMBL" id="OMJ24184.1"/>
    </source>
</evidence>
<feature type="transmembrane region" description="Helical" evidence="1">
    <location>
        <begin position="133"/>
        <end position="156"/>
    </location>
</feature>
<keyword evidence="1" id="KW-0812">Transmembrane</keyword>
<name>A0A1R1YBC3_9FUNG</name>
<feature type="transmembrane region" description="Helical" evidence="1">
    <location>
        <begin position="168"/>
        <end position="187"/>
    </location>
</feature>
<accession>A0A1R1YBC3</accession>
<comment type="caution">
    <text evidence="2">The sequence shown here is derived from an EMBL/GenBank/DDBJ whole genome shotgun (WGS) entry which is preliminary data.</text>
</comment>
<evidence type="ECO:0000313" key="3">
    <source>
        <dbReference type="Proteomes" id="UP000187429"/>
    </source>
</evidence>
<feature type="transmembrane region" description="Helical" evidence="1">
    <location>
        <begin position="32"/>
        <end position="50"/>
    </location>
</feature>
<organism evidence="2 3">
    <name type="scientific">Smittium culicis</name>
    <dbReference type="NCBI Taxonomy" id="133412"/>
    <lineage>
        <taxon>Eukaryota</taxon>
        <taxon>Fungi</taxon>
        <taxon>Fungi incertae sedis</taxon>
        <taxon>Zoopagomycota</taxon>
        <taxon>Kickxellomycotina</taxon>
        <taxon>Harpellomycetes</taxon>
        <taxon>Harpellales</taxon>
        <taxon>Legeriomycetaceae</taxon>
        <taxon>Smittium</taxon>
    </lineage>
</organism>
<keyword evidence="1" id="KW-1133">Transmembrane helix</keyword>
<feature type="transmembrane region" description="Helical" evidence="1">
    <location>
        <begin position="7"/>
        <end position="26"/>
    </location>
</feature>
<protein>
    <submittedName>
        <fullName evidence="2">Uncharacterized protein</fullName>
    </submittedName>
</protein>
<keyword evidence="1" id="KW-0472">Membrane</keyword>
<reference evidence="3" key="1">
    <citation type="submission" date="2017-01" db="EMBL/GenBank/DDBJ databases">
        <authorList>
            <person name="Wang Y."/>
            <person name="White M."/>
            <person name="Kvist S."/>
            <person name="Moncalvo J.-M."/>
        </authorList>
    </citation>
    <scope>NUCLEOTIDE SEQUENCE [LARGE SCALE GENOMIC DNA]</scope>
    <source>
        <strain evidence="3">ID-206-W2</strain>
    </source>
</reference>
<dbReference type="AlphaFoldDB" id="A0A1R1YBC3"/>
<evidence type="ECO:0000256" key="1">
    <source>
        <dbReference type="SAM" id="Phobius"/>
    </source>
</evidence>
<sequence>MGAGVSRITLLVVAGTALLLTTFFLVGLELLLAVFSVLAGAAIGLISLLTRPSTLSRLFPNAISNSPVFSRSSASSEERINRDFSDEFELAFTLSLNDVNIFSLISLSNGLERSLDRFLFTIRARLAICSTDFYILSSILVCLLPFGSALTFTYVLTMASGSGFEKDLLYNIVPRLSALIFPMYLNLSLSLRVPTRYCGLLA</sequence>
<dbReference type="EMBL" id="LSSM01001880">
    <property type="protein sequence ID" value="OMJ24184.1"/>
    <property type="molecule type" value="Genomic_DNA"/>
</dbReference>
<proteinExistence type="predicted"/>
<gene>
    <name evidence="2" type="ORF">AYI69_g4727</name>
</gene>